<keyword evidence="1" id="KW-1133">Transmembrane helix</keyword>
<evidence type="ECO:0000313" key="2">
    <source>
        <dbReference type="EMBL" id="QGQ49154.1"/>
    </source>
</evidence>
<keyword evidence="1" id="KW-0472">Membrane</keyword>
<sequence>MQNEKKESIGFPPISCVYTLFALVGFSLIS</sequence>
<reference evidence="2" key="1">
    <citation type="submission" date="2019-09" db="EMBL/GenBank/DDBJ databases">
        <authorList>
            <person name="Ma S.-H."/>
        </authorList>
    </citation>
    <scope>NUCLEOTIDE SEQUENCE</scope>
</reference>
<gene>
    <name evidence="2" type="primary">cemA</name>
</gene>
<organism evidence="2">
    <name type="scientific">Eria corneri</name>
    <dbReference type="NCBI Taxonomy" id="1211290"/>
    <lineage>
        <taxon>Eukaryota</taxon>
        <taxon>Viridiplantae</taxon>
        <taxon>Streptophyta</taxon>
        <taxon>Embryophyta</taxon>
        <taxon>Tracheophyta</taxon>
        <taxon>Spermatophyta</taxon>
        <taxon>Magnoliopsida</taxon>
        <taxon>Liliopsida</taxon>
        <taxon>Asparagales</taxon>
        <taxon>Orchidaceae</taxon>
        <taxon>Epidendroideae</taxon>
        <taxon>Podochileae</taxon>
        <taxon>Eria</taxon>
    </lineage>
</organism>
<geneLocation type="chloroplast" evidence="2"/>
<proteinExistence type="predicted"/>
<keyword evidence="2" id="KW-0934">Plastid</keyword>
<feature type="transmembrane region" description="Helical" evidence="1">
    <location>
        <begin position="9"/>
        <end position="29"/>
    </location>
</feature>
<evidence type="ECO:0000256" key="1">
    <source>
        <dbReference type="SAM" id="Phobius"/>
    </source>
</evidence>
<keyword evidence="2" id="KW-0150">Chloroplast</keyword>
<name>A0A650AZK9_9ASPA</name>
<protein>
    <submittedName>
        <fullName evidence="2">Chloroplast envelope membrane protein</fullName>
    </submittedName>
</protein>
<dbReference type="EMBL" id="MN477202">
    <property type="protein sequence ID" value="QGQ49154.1"/>
    <property type="molecule type" value="Genomic_DNA"/>
</dbReference>
<keyword evidence="1" id="KW-0812">Transmembrane</keyword>
<dbReference type="AlphaFoldDB" id="A0A650AZK9"/>
<accession>A0A650AZK9</accession>